<keyword evidence="2" id="KW-1185">Reference proteome</keyword>
<reference evidence="1" key="2">
    <citation type="submission" date="2023-06" db="EMBL/GenBank/DDBJ databases">
        <authorList>
            <consortium name="Lawrence Berkeley National Laboratory"/>
            <person name="Haridas S."/>
            <person name="Hensen N."/>
            <person name="Bonometti L."/>
            <person name="Westerberg I."/>
            <person name="Brannstrom I.O."/>
            <person name="Guillou S."/>
            <person name="Cros-Aarteil S."/>
            <person name="Calhoun S."/>
            <person name="Kuo A."/>
            <person name="Mondo S."/>
            <person name="Pangilinan J."/>
            <person name="Riley R."/>
            <person name="LaButti K."/>
            <person name="Andreopoulos B."/>
            <person name="Lipzen A."/>
            <person name="Chen C."/>
            <person name="Yanf M."/>
            <person name="Daum C."/>
            <person name="Ng V."/>
            <person name="Clum A."/>
            <person name="Steindorff A."/>
            <person name="Ohm R."/>
            <person name="Martin F."/>
            <person name="Silar P."/>
            <person name="Natvig D."/>
            <person name="Lalanne C."/>
            <person name="Gautier V."/>
            <person name="Ament-velasquez S.L."/>
            <person name="Kruys A."/>
            <person name="Hutchinson M.I."/>
            <person name="Powell A.J."/>
            <person name="Barry K."/>
            <person name="Miller A.N."/>
            <person name="Grigoriev I.V."/>
            <person name="Debuchy R."/>
            <person name="Gladieux P."/>
            <person name="Thoren M.H."/>
            <person name="Johannesson H."/>
        </authorList>
    </citation>
    <scope>NUCLEOTIDE SEQUENCE</scope>
    <source>
        <strain evidence="1">CBS 232.78</strain>
    </source>
</reference>
<gene>
    <name evidence="1" type="ORF">B0H63DRAFT_558109</name>
</gene>
<proteinExistence type="predicted"/>
<name>A0AAE0P0V7_9PEZI</name>
<dbReference type="Proteomes" id="UP001285441">
    <property type="component" value="Unassembled WGS sequence"/>
</dbReference>
<comment type="caution">
    <text evidence="1">The sequence shown here is derived from an EMBL/GenBank/DDBJ whole genome shotgun (WGS) entry which is preliminary data.</text>
</comment>
<accession>A0AAE0P0V7</accession>
<evidence type="ECO:0000313" key="2">
    <source>
        <dbReference type="Proteomes" id="UP001285441"/>
    </source>
</evidence>
<evidence type="ECO:0000313" key="1">
    <source>
        <dbReference type="EMBL" id="KAK3391288.1"/>
    </source>
</evidence>
<protein>
    <submittedName>
        <fullName evidence="1">Uncharacterized protein</fullName>
    </submittedName>
</protein>
<organism evidence="1 2">
    <name type="scientific">Podospora didyma</name>
    <dbReference type="NCBI Taxonomy" id="330526"/>
    <lineage>
        <taxon>Eukaryota</taxon>
        <taxon>Fungi</taxon>
        <taxon>Dikarya</taxon>
        <taxon>Ascomycota</taxon>
        <taxon>Pezizomycotina</taxon>
        <taxon>Sordariomycetes</taxon>
        <taxon>Sordariomycetidae</taxon>
        <taxon>Sordariales</taxon>
        <taxon>Podosporaceae</taxon>
        <taxon>Podospora</taxon>
    </lineage>
</organism>
<sequence>MATGTNVLPRDSNNSQNDVIASKRSVITNYLLAQILPSVPRFCINAICNVSTHPFGGVNYEWDLTPGGTPQTATIDPTSSDPTLVTISFASEGHDVDKAGITAGELKISPSYQCNIVENAVGTNTITVTQRLLVGVYVMHNGPEYTYQFNAVDKTITDIYTISSVGGTRSTLQLTGPETTIVDNSQTPVVDPYAEASIAIDDISENIKRNTAGFVATAFRQAIPLAGQTEASV</sequence>
<reference evidence="1" key="1">
    <citation type="journal article" date="2023" name="Mol. Phylogenet. Evol.">
        <title>Genome-scale phylogeny and comparative genomics of the fungal order Sordariales.</title>
        <authorList>
            <person name="Hensen N."/>
            <person name="Bonometti L."/>
            <person name="Westerberg I."/>
            <person name="Brannstrom I.O."/>
            <person name="Guillou S."/>
            <person name="Cros-Aarteil S."/>
            <person name="Calhoun S."/>
            <person name="Haridas S."/>
            <person name="Kuo A."/>
            <person name="Mondo S."/>
            <person name="Pangilinan J."/>
            <person name="Riley R."/>
            <person name="LaButti K."/>
            <person name="Andreopoulos B."/>
            <person name="Lipzen A."/>
            <person name="Chen C."/>
            <person name="Yan M."/>
            <person name="Daum C."/>
            <person name="Ng V."/>
            <person name="Clum A."/>
            <person name="Steindorff A."/>
            <person name="Ohm R.A."/>
            <person name="Martin F."/>
            <person name="Silar P."/>
            <person name="Natvig D.O."/>
            <person name="Lalanne C."/>
            <person name="Gautier V."/>
            <person name="Ament-Velasquez S.L."/>
            <person name="Kruys A."/>
            <person name="Hutchinson M.I."/>
            <person name="Powell A.J."/>
            <person name="Barry K."/>
            <person name="Miller A.N."/>
            <person name="Grigoriev I.V."/>
            <person name="Debuchy R."/>
            <person name="Gladieux P."/>
            <person name="Hiltunen Thoren M."/>
            <person name="Johannesson H."/>
        </authorList>
    </citation>
    <scope>NUCLEOTIDE SEQUENCE</scope>
    <source>
        <strain evidence="1">CBS 232.78</strain>
    </source>
</reference>
<dbReference type="AlphaFoldDB" id="A0AAE0P0V7"/>
<dbReference type="EMBL" id="JAULSW010000002">
    <property type="protein sequence ID" value="KAK3391288.1"/>
    <property type="molecule type" value="Genomic_DNA"/>
</dbReference>